<dbReference type="EMBL" id="JAJSOF020000003">
    <property type="protein sequence ID" value="KAJ4449392.1"/>
    <property type="molecule type" value="Genomic_DNA"/>
</dbReference>
<keyword evidence="2" id="KW-1185">Reference proteome</keyword>
<accession>A0ABQ8TTJ7</accession>
<evidence type="ECO:0000313" key="2">
    <source>
        <dbReference type="Proteomes" id="UP001148838"/>
    </source>
</evidence>
<dbReference type="Proteomes" id="UP001148838">
    <property type="component" value="Unassembled WGS sequence"/>
</dbReference>
<organism evidence="1 2">
    <name type="scientific">Periplaneta americana</name>
    <name type="common">American cockroach</name>
    <name type="synonym">Blatta americana</name>
    <dbReference type="NCBI Taxonomy" id="6978"/>
    <lineage>
        <taxon>Eukaryota</taxon>
        <taxon>Metazoa</taxon>
        <taxon>Ecdysozoa</taxon>
        <taxon>Arthropoda</taxon>
        <taxon>Hexapoda</taxon>
        <taxon>Insecta</taxon>
        <taxon>Pterygota</taxon>
        <taxon>Neoptera</taxon>
        <taxon>Polyneoptera</taxon>
        <taxon>Dictyoptera</taxon>
        <taxon>Blattodea</taxon>
        <taxon>Blattoidea</taxon>
        <taxon>Blattidae</taxon>
        <taxon>Blattinae</taxon>
        <taxon>Periplaneta</taxon>
    </lineage>
</organism>
<protein>
    <submittedName>
        <fullName evidence="1">Uncharacterized protein</fullName>
    </submittedName>
</protein>
<gene>
    <name evidence="1" type="ORF">ANN_00791</name>
</gene>
<evidence type="ECO:0000313" key="1">
    <source>
        <dbReference type="EMBL" id="KAJ4449392.1"/>
    </source>
</evidence>
<reference evidence="1 2" key="1">
    <citation type="journal article" date="2022" name="Allergy">
        <title>Genome assembly and annotation of Periplaneta americana reveal a comprehensive cockroach allergen profile.</title>
        <authorList>
            <person name="Wang L."/>
            <person name="Xiong Q."/>
            <person name="Saelim N."/>
            <person name="Wang L."/>
            <person name="Nong W."/>
            <person name="Wan A.T."/>
            <person name="Shi M."/>
            <person name="Liu X."/>
            <person name="Cao Q."/>
            <person name="Hui J.H.L."/>
            <person name="Sookrung N."/>
            <person name="Leung T.F."/>
            <person name="Tungtrongchitr A."/>
            <person name="Tsui S.K.W."/>
        </authorList>
    </citation>
    <scope>NUCLEOTIDE SEQUENCE [LARGE SCALE GENOMIC DNA]</scope>
    <source>
        <strain evidence="1">PWHHKU_190912</strain>
    </source>
</reference>
<proteinExistence type="predicted"/>
<sequence length="118" mass="13859">MAGLYEGGNEPPGSLKAVTNELPVFLDEVLEMWLMHDEAPVHLHRNIREHLRKTFNGRWIGRGGFVGIITFILLRRLYHVDGINDSEMLFDEMRLRIRHRLPDIRLMVWDNLEKNPTT</sequence>
<name>A0ABQ8TTJ7_PERAM</name>
<comment type="caution">
    <text evidence="1">The sequence shown here is derived from an EMBL/GenBank/DDBJ whole genome shotgun (WGS) entry which is preliminary data.</text>
</comment>